<name>A0A852ZWE3_9ACTN</name>
<reference evidence="4 5" key="1">
    <citation type="submission" date="2020-07" db="EMBL/GenBank/DDBJ databases">
        <title>Sequencing the genomes of 1000 actinobacteria strains.</title>
        <authorList>
            <person name="Klenk H.-P."/>
        </authorList>
    </citation>
    <scope>NUCLEOTIDE SEQUENCE [LARGE SCALE GENOMIC DNA]</scope>
    <source>
        <strain evidence="4 5">DSM 42178</strain>
    </source>
</reference>
<organism evidence="4 5">
    <name type="scientific">Allostreptomyces psammosilenae</name>
    <dbReference type="NCBI Taxonomy" id="1892865"/>
    <lineage>
        <taxon>Bacteria</taxon>
        <taxon>Bacillati</taxon>
        <taxon>Actinomycetota</taxon>
        <taxon>Actinomycetes</taxon>
        <taxon>Kitasatosporales</taxon>
        <taxon>Streptomycetaceae</taxon>
        <taxon>Allostreptomyces</taxon>
    </lineage>
</organism>
<feature type="coiled-coil region" evidence="1">
    <location>
        <begin position="30"/>
        <end position="71"/>
    </location>
</feature>
<keyword evidence="5" id="KW-1185">Reference proteome</keyword>
<protein>
    <submittedName>
        <fullName evidence="4">Uncharacterized protein (DUF4415 family)</fullName>
    </submittedName>
</protein>
<feature type="compositionally biased region" description="Basic and acidic residues" evidence="2">
    <location>
        <begin position="399"/>
        <end position="411"/>
    </location>
</feature>
<evidence type="ECO:0000256" key="3">
    <source>
        <dbReference type="SAM" id="Phobius"/>
    </source>
</evidence>
<dbReference type="Proteomes" id="UP000567795">
    <property type="component" value="Unassembled WGS sequence"/>
</dbReference>
<dbReference type="Pfam" id="PF10935">
    <property type="entry name" value="DUF2637"/>
    <property type="match status" value="1"/>
</dbReference>
<comment type="caution">
    <text evidence="4">The sequence shown here is derived from an EMBL/GenBank/DDBJ whole genome shotgun (WGS) entry which is preliminary data.</text>
</comment>
<dbReference type="AlphaFoldDB" id="A0A852ZWE3"/>
<evidence type="ECO:0000256" key="1">
    <source>
        <dbReference type="SAM" id="Coils"/>
    </source>
</evidence>
<keyword evidence="3" id="KW-0812">Transmembrane</keyword>
<accession>A0A852ZWE3</accession>
<keyword evidence="3" id="KW-1133">Transmembrane helix</keyword>
<keyword evidence="1" id="KW-0175">Coiled coil</keyword>
<feature type="compositionally biased region" description="Basic residues" evidence="2">
    <location>
        <begin position="389"/>
        <end position="398"/>
    </location>
</feature>
<dbReference type="EMBL" id="JACBZD010000001">
    <property type="protein sequence ID" value="NYI05570.1"/>
    <property type="molecule type" value="Genomic_DNA"/>
</dbReference>
<evidence type="ECO:0000313" key="5">
    <source>
        <dbReference type="Proteomes" id="UP000567795"/>
    </source>
</evidence>
<feature type="transmembrane region" description="Helical" evidence="3">
    <location>
        <begin position="180"/>
        <end position="199"/>
    </location>
</feature>
<feature type="transmembrane region" description="Helical" evidence="3">
    <location>
        <begin position="153"/>
        <end position="174"/>
    </location>
</feature>
<gene>
    <name evidence="4" type="ORF">FHU37_002513</name>
</gene>
<feature type="transmembrane region" description="Helical" evidence="3">
    <location>
        <begin position="80"/>
        <end position="104"/>
    </location>
</feature>
<feature type="region of interest" description="Disordered" evidence="2">
    <location>
        <begin position="370"/>
        <end position="411"/>
    </location>
</feature>
<dbReference type="RefSeq" id="WP_179814289.1">
    <property type="nucleotide sequence ID" value="NZ_JACBZD010000001.1"/>
</dbReference>
<feature type="transmembrane region" description="Helical" evidence="3">
    <location>
        <begin position="124"/>
        <end position="146"/>
    </location>
</feature>
<evidence type="ECO:0000256" key="2">
    <source>
        <dbReference type="SAM" id="MobiDB-lite"/>
    </source>
</evidence>
<proteinExistence type="predicted"/>
<sequence>MSSDVTTYEGRVAVDKARAVEARAAAREAERLSELRIRQAEAAARDAERERAEAAREKARERWARERAERRAARAARLRLLAGVLAERRVLLAVLVVIAASVYIAWPAQQHAMAALGMGTAGSWAVPVLVEGLTWSMAALTSWAIAERKPAGLYQLMTWVFASVAAGLNLWHGWLDDPMLGVVYAIASLGGVGAWELYVHGRKHAGTRTTREEARFRRQRRRHHRKVARAADRIRTGAGMHLTEDAAWLLAWRATHGADPGVTAELLAQQERALGAVAELVAGRTAESGPEPVTVEALAKHGAELSVVAPAEAAESSAEAIRAVVEQAVRTARPVRELLARTGPDAAGEPVRQAVHAASTDRVKEQVSVRIPPPRTGTGRTVHPAARTAAKHTARRSARQGDDLERKRQAAREEAAAILARGGKPSPAEIGRAHGMSPEWGAKQISYVVRVKRPMHLVKGAGASAGGDS</sequence>
<evidence type="ECO:0000313" key="4">
    <source>
        <dbReference type="EMBL" id="NYI05570.1"/>
    </source>
</evidence>
<keyword evidence="3" id="KW-0472">Membrane</keyword>
<dbReference type="InterPro" id="IPR021235">
    <property type="entry name" value="DUF2637"/>
</dbReference>